<evidence type="ECO:0000313" key="2">
    <source>
        <dbReference type="EMBL" id="RZO74977.1"/>
    </source>
</evidence>
<organism evidence="2 3">
    <name type="scientific">OM182 bacterium</name>
    <dbReference type="NCBI Taxonomy" id="2510334"/>
    <lineage>
        <taxon>Bacteria</taxon>
        <taxon>Pseudomonadati</taxon>
        <taxon>Pseudomonadota</taxon>
        <taxon>Gammaproteobacteria</taxon>
        <taxon>OMG group</taxon>
        <taxon>OM182 clade</taxon>
    </lineage>
</organism>
<accession>A0A520RXS7</accession>
<name>A0A520RXS7_9GAMM</name>
<dbReference type="Gene3D" id="3.30.1120.10">
    <property type="match status" value="1"/>
</dbReference>
<dbReference type="Proteomes" id="UP000316199">
    <property type="component" value="Unassembled WGS sequence"/>
</dbReference>
<protein>
    <submittedName>
        <fullName evidence="2">DUF4976 domain-containing protein</fullName>
    </submittedName>
</protein>
<dbReference type="InterPro" id="IPR032506">
    <property type="entry name" value="SGSH_C"/>
</dbReference>
<comment type="caution">
    <text evidence="2">The sequence shown here is derived from an EMBL/GenBank/DDBJ whole genome shotgun (WGS) entry which is preliminary data.</text>
</comment>
<reference evidence="2 3" key="1">
    <citation type="submission" date="2019-02" db="EMBL/GenBank/DDBJ databases">
        <title>Prokaryotic population dynamics and viral predation in marine succession experiment using metagenomics: the confinement effect.</title>
        <authorList>
            <person name="Haro-Moreno J.M."/>
            <person name="Rodriguez-Valera F."/>
            <person name="Lopez-Perez M."/>
        </authorList>
    </citation>
    <scope>NUCLEOTIDE SEQUENCE [LARGE SCALE GENOMIC DNA]</scope>
    <source>
        <strain evidence="2">MED-G157</strain>
    </source>
</reference>
<dbReference type="InterPro" id="IPR017850">
    <property type="entry name" value="Alkaline_phosphatase_core_sf"/>
</dbReference>
<feature type="non-terminal residue" evidence="2">
    <location>
        <position position="1"/>
    </location>
</feature>
<proteinExistence type="predicted"/>
<dbReference type="AlphaFoldDB" id="A0A520RXS7"/>
<dbReference type="Pfam" id="PF16347">
    <property type="entry name" value="SGSH_C"/>
    <property type="match status" value="1"/>
</dbReference>
<evidence type="ECO:0000313" key="3">
    <source>
        <dbReference type="Proteomes" id="UP000316199"/>
    </source>
</evidence>
<dbReference type="SUPFAM" id="SSF53649">
    <property type="entry name" value="Alkaline phosphatase-like"/>
    <property type="match status" value="1"/>
</dbReference>
<feature type="domain" description="N-sulphoglucosamine sulphohydrolase C-terminal" evidence="1">
    <location>
        <begin position="41"/>
        <end position="96"/>
    </location>
</feature>
<gene>
    <name evidence="2" type="ORF">EVA68_08070</name>
</gene>
<evidence type="ECO:0000259" key="1">
    <source>
        <dbReference type="Pfam" id="PF16347"/>
    </source>
</evidence>
<dbReference type="EMBL" id="SHAG01000053">
    <property type="protein sequence ID" value="RZO74977.1"/>
    <property type="molecule type" value="Genomic_DNA"/>
</dbReference>
<sequence>SVWRGEKAPMETSLTPGANDSVYLMNMANGWPRRPAWMGDWRGVRTTRYTYARWHKHEQGPWLFDREQDPLEMHNIAHSNAAKPIVEEMEVRLHRWMEATGDPFEYGKRGPLGFLDVGQRWADPERYKDVSTC</sequence>